<name>A0A430GFW0_ACIBZ</name>
<dbReference type="PANTHER" id="PTHR34980:SF3">
    <property type="entry name" value="BLR8105 PROTEIN"/>
    <property type="match status" value="1"/>
</dbReference>
<gene>
    <name evidence="1" type="ORF">I9054_020240</name>
</gene>
<dbReference type="GeneID" id="69460659"/>
<reference evidence="1" key="1">
    <citation type="submission" date="2022-02" db="EMBL/GenBank/DDBJ databases">
        <title>Characterization of Tn125 harboring carbapenem-resistant Acinetobacter bereziniae clinical isolates.</title>
        <authorList>
            <person name="Wong N.-K."/>
            <person name="Pan Q."/>
        </authorList>
    </citation>
    <scope>NUCLEOTIDE SEQUENCE</scope>
    <source>
        <strain evidence="1">GD03393</strain>
    </source>
</reference>
<protein>
    <submittedName>
        <fullName evidence="1">DUF805 domain-containing protein</fullName>
    </submittedName>
</protein>
<dbReference type="PANTHER" id="PTHR34980">
    <property type="entry name" value="INNER MEMBRANE PROTEIN-RELATED-RELATED"/>
    <property type="match status" value="1"/>
</dbReference>
<dbReference type="RefSeq" id="WP_004825481.1">
    <property type="nucleotide sequence ID" value="NZ_BBLJ01000008.1"/>
</dbReference>
<dbReference type="Pfam" id="PF05656">
    <property type="entry name" value="DUF805"/>
    <property type="match status" value="1"/>
</dbReference>
<dbReference type="EMBL" id="CP092085">
    <property type="protein sequence ID" value="UUN97621.1"/>
    <property type="molecule type" value="Genomic_DNA"/>
</dbReference>
<sequence length="177" mass="20353">MKNNTLINDALLHPNGRFGRLSLIAWLTILTLILCSLNLYISLQMLNTDEDFKQIEPLALFLWATLHISCIYTFFILIIRRLHDLNRSGWWSVLILIPIVQVLFLFLIFVTPGSFHDNQYGSSRLTPIWEKTVALISIIFTPILTIVVIYILAISPPPKTDPQIEFEGSHHVMQPSR</sequence>
<dbReference type="AlphaFoldDB" id="A0A430GFW0"/>
<proteinExistence type="predicted"/>
<dbReference type="Proteomes" id="UP000644140">
    <property type="component" value="Chromosome"/>
</dbReference>
<dbReference type="InterPro" id="IPR008523">
    <property type="entry name" value="DUF805"/>
</dbReference>
<evidence type="ECO:0000313" key="1">
    <source>
        <dbReference type="EMBL" id="UUN97621.1"/>
    </source>
</evidence>
<evidence type="ECO:0000313" key="2">
    <source>
        <dbReference type="Proteomes" id="UP000644140"/>
    </source>
</evidence>
<organism evidence="1 2">
    <name type="scientific">Acinetobacter bereziniae</name>
    <name type="common">Acinetobacter genomosp. 10</name>
    <dbReference type="NCBI Taxonomy" id="106648"/>
    <lineage>
        <taxon>Bacteria</taxon>
        <taxon>Pseudomonadati</taxon>
        <taxon>Pseudomonadota</taxon>
        <taxon>Gammaproteobacteria</taxon>
        <taxon>Moraxellales</taxon>
        <taxon>Moraxellaceae</taxon>
        <taxon>Acinetobacter</taxon>
    </lineage>
</organism>
<accession>A0A430GFW0</accession>
<dbReference type="GO" id="GO:0005886">
    <property type="term" value="C:plasma membrane"/>
    <property type="evidence" value="ECO:0007669"/>
    <property type="project" value="TreeGrafter"/>
</dbReference>